<dbReference type="InterPro" id="IPR006311">
    <property type="entry name" value="TAT_signal"/>
</dbReference>
<evidence type="ECO:0000256" key="1">
    <source>
        <dbReference type="SAM" id="MobiDB-lite"/>
    </source>
</evidence>
<sequence>MSETKNPKPQAQQETPETQEADQSRRGFLGKLGLGAAAAAMAVAPSPAQAATDCEDPAFRAREIVTAFNFNLAAGHLLSEDQLKELNTEVDETVRNAVVRDVIGARLKDFGLIQFDDIGKVSTSFSLHINVQK</sequence>
<name>A0ABX7NRH8_9BACT</name>
<proteinExistence type="predicted"/>
<dbReference type="PROSITE" id="PS51318">
    <property type="entry name" value="TAT"/>
    <property type="match status" value="1"/>
</dbReference>
<dbReference type="InterPro" id="IPR019546">
    <property type="entry name" value="TAT_signal_bac_arc"/>
</dbReference>
<evidence type="ECO:0000313" key="2">
    <source>
        <dbReference type="EMBL" id="QSQ21380.1"/>
    </source>
</evidence>
<protein>
    <submittedName>
        <fullName evidence="2">Twin-arginine translocation signal domain-containing protein</fullName>
    </submittedName>
</protein>
<accession>A0ABX7NRH8</accession>
<dbReference type="Proteomes" id="UP000662747">
    <property type="component" value="Chromosome"/>
</dbReference>
<organism evidence="2 3">
    <name type="scientific">Pyxidicoccus parkwayensis</name>
    <dbReference type="NCBI Taxonomy" id="2813578"/>
    <lineage>
        <taxon>Bacteria</taxon>
        <taxon>Pseudomonadati</taxon>
        <taxon>Myxococcota</taxon>
        <taxon>Myxococcia</taxon>
        <taxon>Myxococcales</taxon>
        <taxon>Cystobacterineae</taxon>
        <taxon>Myxococcaceae</taxon>
        <taxon>Pyxidicoccus</taxon>
    </lineage>
</organism>
<dbReference type="EMBL" id="CP071090">
    <property type="protein sequence ID" value="QSQ21380.1"/>
    <property type="molecule type" value="Genomic_DNA"/>
</dbReference>
<evidence type="ECO:0000313" key="3">
    <source>
        <dbReference type="Proteomes" id="UP000662747"/>
    </source>
</evidence>
<feature type="compositionally biased region" description="Low complexity" evidence="1">
    <location>
        <begin position="9"/>
        <end position="18"/>
    </location>
</feature>
<reference evidence="2 3" key="1">
    <citation type="submission" date="2021-02" db="EMBL/GenBank/DDBJ databases">
        <title>De Novo genome assembly of isolated myxobacteria.</title>
        <authorList>
            <person name="Stevens D.C."/>
        </authorList>
    </citation>
    <scope>NUCLEOTIDE SEQUENCE [LARGE SCALE GENOMIC DNA]</scope>
    <source>
        <strain evidence="3">SCPEA02</strain>
    </source>
</reference>
<gene>
    <name evidence="2" type="ORF">JY651_40370</name>
</gene>
<keyword evidence="3" id="KW-1185">Reference proteome</keyword>
<dbReference type="RefSeq" id="WP_206722958.1">
    <property type="nucleotide sequence ID" value="NZ_CP071090.1"/>
</dbReference>
<feature type="region of interest" description="Disordered" evidence="1">
    <location>
        <begin position="1"/>
        <end position="26"/>
    </location>
</feature>
<dbReference type="NCBIfam" id="TIGR01409">
    <property type="entry name" value="TAT_signal_seq"/>
    <property type="match status" value="1"/>
</dbReference>